<comment type="caution">
    <text evidence="3">The sequence shown here is derived from an EMBL/GenBank/DDBJ whole genome shotgun (WGS) entry which is preliminary data.</text>
</comment>
<sequence length="394" mass="43642">MKYKTGLLFTLLILANCGFAQKAPKATTTERSGSFWDIPDLTKAFITTSPSKQKDGISVGKLGAKRVNTEMILKLAQEIAENKHGEYDSFLIAHKGKLIFESYYMHGRVDLPHPQASTTKAYTSLALGRAIQLGYLSMDDLDKPVVSFLKDLDPTAFVEGVEKITLHKALSMRGGIKVKEETRKKFEKDTVKLKGQGMVQTVLSHSAPITSNSQGFDYGNYNPTLVMQVIEAVVPGTAEDFIKKELFDKMGITNYRWATGLSGLPRAGSSSSITSRDMIKLGTLVMNKGKWKGKRLISKAYISKMTDRVVPLTEEQAFFNGENISDPGYGYFWWQADMKVGNKTYFTTSGQGGGGQYLIVIKELDLIVVVTAHSRENDTMQITATRVLPAFSKR</sequence>
<dbReference type="PANTHER" id="PTHR43283:SF7">
    <property type="entry name" value="BETA-LACTAMASE-RELATED DOMAIN-CONTAINING PROTEIN"/>
    <property type="match status" value="1"/>
</dbReference>
<accession>A0ABW5LS91</accession>
<dbReference type="EMBL" id="JBHULH010000004">
    <property type="protein sequence ID" value="MFD2567630.1"/>
    <property type="molecule type" value="Genomic_DNA"/>
</dbReference>
<feature type="chain" id="PRO_5047423517" evidence="1">
    <location>
        <begin position="23"/>
        <end position="394"/>
    </location>
</feature>
<dbReference type="GO" id="GO:0016787">
    <property type="term" value="F:hydrolase activity"/>
    <property type="evidence" value="ECO:0007669"/>
    <property type="project" value="UniProtKB-KW"/>
</dbReference>
<dbReference type="InterPro" id="IPR050789">
    <property type="entry name" value="Diverse_Enzym_Activities"/>
</dbReference>
<evidence type="ECO:0000313" key="3">
    <source>
        <dbReference type="EMBL" id="MFD2567630.1"/>
    </source>
</evidence>
<evidence type="ECO:0000256" key="1">
    <source>
        <dbReference type="SAM" id="SignalP"/>
    </source>
</evidence>
<feature type="domain" description="Beta-lactamase-related" evidence="2">
    <location>
        <begin position="89"/>
        <end position="383"/>
    </location>
</feature>
<dbReference type="Gene3D" id="3.40.710.10">
    <property type="entry name" value="DD-peptidase/beta-lactamase superfamily"/>
    <property type="match status" value="1"/>
</dbReference>
<reference evidence="4" key="1">
    <citation type="journal article" date="2019" name="Int. J. Syst. Evol. Microbiol.">
        <title>The Global Catalogue of Microorganisms (GCM) 10K type strain sequencing project: providing services to taxonomists for standard genome sequencing and annotation.</title>
        <authorList>
            <consortium name="The Broad Institute Genomics Platform"/>
            <consortium name="The Broad Institute Genome Sequencing Center for Infectious Disease"/>
            <person name="Wu L."/>
            <person name="Ma J."/>
        </authorList>
    </citation>
    <scope>NUCLEOTIDE SEQUENCE [LARGE SCALE GENOMIC DNA]</scope>
    <source>
        <strain evidence="4">KCTC 52127</strain>
    </source>
</reference>
<keyword evidence="1" id="KW-0732">Signal</keyword>
<evidence type="ECO:0000259" key="2">
    <source>
        <dbReference type="Pfam" id="PF00144"/>
    </source>
</evidence>
<dbReference type="Pfam" id="PF00144">
    <property type="entry name" value="Beta-lactamase"/>
    <property type="match status" value="1"/>
</dbReference>
<keyword evidence="4" id="KW-1185">Reference proteome</keyword>
<dbReference type="InterPro" id="IPR012338">
    <property type="entry name" value="Beta-lactam/transpept-like"/>
</dbReference>
<dbReference type="PANTHER" id="PTHR43283">
    <property type="entry name" value="BETA-LACTAMASE-RELATED"/>
    <property type="match status" value="1"/>
</dbReference>
<name>A0ABW5LS91_9FLAO</name>
<dbReference type="RefSeq" id="WP_379666340.1">
    <property type="nucleotide sequence ID" value="NZ_JBHULH010000004.1"/>
</dbReference>
<dbReference type="Proteomes" id="UP001597508">
    <property type="component" value="Unassembled WGS sequence"/>
</dbReference>
<protein>
    <submittedName>
        <fullName evidence="3">Serine hydrolase domain-containing protein</fullName>
        <ecNumber evidence="3">3.-.-.-</ecNumber>
    </submittedName>
</protein>
<dbReference type="EC" id="3.-.-.-" evidence="3"/>
<dbReference type="InterPro" id="IPR001466">
    <property type="entry name" value="Beta-lactam-related"/>
</dbReference>
<dbReference type="SUPFAM" id="SSF56601">
    <property type="entry name" value="beta-lactamase/transpeptidase-like"/>
    <property type="match status" value="1"/>
</dbReference>
<evidence type="ECO:0000313" key="4">
    <source>
        <dbReference type="Proteomes" id="UP001597508"/>
    </source>
</evidence>
<keyword evidence="3" id="KW-0378">Hydrolase</keyword>
<feature type="signal peptide" evidence="1">
    <location>
        <begin position="1"/>
        <end position="22"/>
    </location>
</feature>
<proteinExistence type="predicted"/>
<organism evidence="3 4">
    <name type="scientific">Pseudotenacibaculum haliotis</name>
    <dbReference type="NCBI Taxonomy" id="1862138"/>
    <lineage>
        <taxon>Bacteria</taxon>
        <taxon>Pseudomonadati</taxon>
        <taxon>Bacteroidota</taxon>
        <taxon>Flavobacteriia</taxon>
        <taxon>Flavobacteriales</taxon>
        <taxon>Flavobacteriaceae</taxon>
        <taxon>Pseudotenacibaculum</taxon>
    </lineage>
</organism>
<gene>
    <name evidence="3" type="ORF">ACFSRZ_09620</name>
</gene>